<gene>
    <name evidence="5" type="ORF">MNBD_ALPHA03-2024</name>
</gene>
<sequence length="158" mass="17469">MDLTVKKATKTIIILTIAMLALGGCTSRKFVRGYMPDAEMVSSIKAQVDTYDSVKQMLGSPSSSATFDNDNWYYYTKKSESLAFFKEKITELNIIAIRFDDDGYVTAVDNYTLDDHNEISPVGDTTKTHGRELSFIQELFGNIGRFGAGGPSNVRPGN</sequence>
<dbReference type="GO" id="GO:1990063">
    <property type="term" value="C:Bam protein complex"/>
    <property type="evidence" value="ECO:0007669"/>
    <property type="project" value="TreeGrafter"/>
</dbReference>
<dbReference type="InterPro" id="IPR037873">
    <property type="entry name" value="BamE-like"/>
</dbReference>
<dbReference type="InterPro" id="IPR007450">
    <property type="entry name" value="BamE_dom"/>
</dbReference>
<name>A0A3B1A9V4_9ZZZZ</name>
<evidence type="ECO:0000259" key="4">
    <source>
        <dbReference type="Pfam" id="PF04355"/>
    </source>
</evidence>
<dbReference type="Gene3D" id="3.30.1450.10">
    <property type="match status" value="1"/>
</dbReference>
<dbReference type="EMBL" id="UOFW01000015">
    <property type="protein sequence ID" value="VAX02509.1"/>
    <property type="molecule type" value="Genomic_DNA"/>
</dbReference>
<accession>A0A3B1A9V4</accession>
<proteinExistence type="predicted"/>
<keyword evidence="3" id="KW-0998">Cell outer membrane</keyword>
<keyword evidence="1" id="KW-0732">Signal</keyword>
<protein>
    <recommendedName>
        <fullName evidence="4">Outer membrane protein assembly factor BamE domain-containing protein</fullName>
    </recommendedName>
</protein>
<dbReference type="Pfam" id="PF04355">
    <property type="entry name" value="BamE"/>
    <property type="match status" value="1"/>
</dbReference>
<dbReference type="GO" id="GO:0030674">
    <property type="term" value="F:protein-macromolecule adaptor activity"/>
    <property type="evidence" value="ECO:0007669"/>
    <property type="project" value="TreeGrafter"/>
</dbReference>
<dbReference type="InterPro" id="IPR026592">
    <property type="entry name" value="BamE"/>
</dbReference>
<evidence type="ECO:0000256" key="3">
    <source>
        <dbReference type="ARBA" id="ARBA00023237"/>
    </source>
</evidence>
<feature type="domain" description="Outer membrane protein assembly factor BamE" evidence="4">
    <location>
        <begin position="33"/>
        <end position="108"/>
    </location>
</feature>
<reference evidence="5" key="1">
    <citation type="submission" date="2018-06" db="EMBL/GenBank/DDBJ databases">
        <authorList>
            <person name="Zhirakovskaya E."/>
        </authorList>
    </citation>
    <scope>NUCLEOTIDE SEQUENCE</scope>
</reference>
<dbReference type="GO" id="GO:0043165">
    <property type="term" value="P:Gram-negative-bacterium-type cell outer membrane assembly"/>
    <property type="evidence" value="ECO:0007669"/>
    <property type="project" value="TreeGrafter"/>
</dbReference>
<keyword evidence="2" id="KW-0472">Membrane</keyword>
<dbReference type="GO" id="GO:0051205">
    <property type="term" value="P:protein insertion into membrane"/>
    <property type="evidence" value="ECO:0007669"/>
    <property type="project" value="TreeGrafter"/>
</dbReference>
<dbReference type="AlphaFoldDB" id="A0A3B1A9V4"/>
<organism evidence="5">
    <name type="scientific">hydrothermal vent metagenome</name>
    <dbReference type="NCBI Taxonomy" id="652676"/>
    <lineage>
        <taxon>unclassified sequences</taxon>
        <taxon>metagenomes</taxon>
        <taxon>ecological metagenomes</taxon>
    </lineage>
</organism>
<evidence type="ECO:0000256" key="2">
    <source>
        <dbReference type="ARBA" id="ARBA00023136"/>
    </source>
</evidence>
<evidence type="ECO:0000313" key="5">
    <source>
        <dbReference type="EMBL" id="VAX02509.1"/>
    </source>
</evidence>
<evidence type="ECO:0000256" key="1">
    <source>
        <dbReference type="ARBA" id="ARBA00022729"/>
    </source>
</evidence>
<dbReference type="PANTHER" id="PTHR37482:SF1">
    <property type="entry name" value="OUTER MEMBRANE PROTEIN ASSEMBLY FACTOR BAME"/>
    <property type="match status" value="1"/>
</dbReference>
<dbReference type="PROSITE" id="PS51257">
    <property type="entry name" value="PROKAR_LIPOPROTEIN"/>
    <property type="match status" value="1"/>
</dbReference>
<dbReference type="PANTHER" id="PTHR37482">
    <property type="entry name" value="OUTER MEMBRANE PROTEIN ASSEMBLY FACTOR BAME"/>
    <property type="match status" value="1"/>
</dbReference>